<evidence type="ECO:0000313" key="5">
    <source>
        <dbReference type="EMBL" id="MEZ0166843.1"/>
    </source>
</evidence>
<keyword evidence="6" id="KW-1185">Reference proteome</keyword>
<protein>
    <submittedName>
        <fullName evidence="5">Metal ABC transporter solute-binding protein, Zn/Mn family</fullName>
    </submittedName>
</protein>
<reference evidence="5 6" key="1">
    <citation type="submission" date="2024-07" db="EMBL/GenBank/DDBJ databases">
        <authorList>
            <person name="Thanompreechachai J."/>
            <person name="Duangmal K."/>
        </authorList>
    </citation>
    <scope>NUCLEOTIDE SEQUENCE [LARGE SCALE GENOMIC DNA]</scope>
    <source>
        <strain evidence="5 6">LSe6-4</strain>
    </source>
</reference>
<dbReference type="SUPFAM" id="SSF53807">
    <property type="entry name" value="Helical backbone' metal receptor"/>
    <property type="match status" value="1"/>
</dbReference>
<comment type="caution">
    <text evidence="5">The sequence shown here is derived from an EMBL/GenBank/DDBJ whole genome shotgun (WGS) entry which is preliminary data.</text>
</comment>
<comment type="similarity">
    <text evidence="1">Belongs to the bacterial solute-binding protein 9 family.</text>
</comment>
<organism evidence="5 6">
    <name type="scientific">Kineococcus halophytocola</name>
    <dbReference type="NCBI Taxonomy" id="3234027"/>
    <lineage>
        <taxon>Bacteria</taxon>
        <taxon>Bacillati</taxon>
        <taxon>Actinomycetota</taxon>
        <taxon>Actinomycetes</taxon>
        <taxon>Kineosporiales</taxon>
        <taxon>Kineosporiaceae</taxon>
        <taxon>Kineococcus</taxon>
    </lineage>
</organism>
<accession>A0ABV4H5H9</accession>
<dbReference type="PANTHER" id="PTHR42953:SF3">
    <property type="entry name" value="HIGH-AFFINITY ZINC UPTAKE SYSTEM PROTEIN ZNUA"/>
    <property type="match status" value="1"/>
</dbReference>
<evidence type="ECO:0000256" key="1">
    <source>
        <dbReference type="ARBA" id="ARBA00011028"/>
    </source>
</evidence>
<dbReference type="PROSITE" id="PS51257">
    <property type="entry name" value="PROKAR_LIPOPROTEIN"/>
    <property type="match status" value="1"/>
</dbReference>
<dbReference type="Pfam" id="PF01297">
    <property type="entry name" value="ZnuA"/>
    <property type="match status" value="1"/>
</dbReference>
<dbReference type="PANTHER" id="PTHR42953">
    <property type="entry name" value="HIGH-AFFINITY ZINC UPTAKE SYSTEM PROTEIN ZNUA-RELATED"/>
    <property type="match status" value="1"/>
</dbReference>
<dbReference type="EMBL" id="JBGFTU010000030">
    <property type="protein sequence ID" value="MEZ0166843.1"/>
    <property type="molecule type" value="Genomic_DNA"/>
</dbReference>
<dbReference type="InterPro" id="IPR006127">
    <property type="entry name" value="ZnuA-like"/>
</dbReference>
<evidence type="ECO:0000256" key="3">
    <source>
        <dbReference type="ARBA" id="ARBA00022729"/>
    </source>
</evidence>
<name>A0ABV4H5H9_9ACTN</name>
<sequence length="284" mass="29707">MRSAPLAGGVLALALLAACGSTDPPAGGEDGTTVVTTSHPLQYTAEAVAGDRASVSSVLAAGDDSHNTEISTRQVAEMVDADVVVHLSGLQPAIDTALSARPPQHLVDAVQYADDENDPHFWLDPVRMASLGQDVAAALSEVDPEGAADYEAGAAAFATEMDQLDADYATALAGCRDAALVTSHEAFGYLAQRYGLRQIGIAGVDPEVEPSPARVRDVLEVARENDVTTIFFEETANPAVAEKLAGDLGVQTAVLHPVERVEEGQDYLSLMQENLQALRTGLNC</sequence>
<gene>
    <name evidence="5" type="ORF">AB2L27_18975</name>
</gene>
<dbReference type="Proteomes" id="UP001565927">
    <property type="component" value="Unassembled WGS sequence"/>
</dbReference>
<evidence type="ECO:0000256" key="4">
    <source>
        <dbReference type="SAM" id="SignalP"/>
    </source>
</evidence>
<keyword evidence="2" id="KW-0813">Transport</keyword>
<feature type="chain" id="PRO_5046200689" evidence="4">
    <location>
        <begin position="18"/>
        <end position="284"/>
    </location>
</feature>
<dbReference type="Gene3D" id="3.40.50.1980">
    <property type="entry name" value="Nitrogenase molybdenum iron protein domain"/>
    <property type="match status" value="2"/>
</dbReference>
<feature type="signal peptide" evidence="4">
    <location>
        <begin position="1"/>
        <end position="17"/>
    </location>
</feature>
<evidence type="ECO:0000256" key="2">
    <source>
        <dbReference type="ARBA" id="ARBA00022448"/>
    </source>
</evidence>
<dbReference type="RefSeq" id="WP_370443053.1">
    <property type="nucleotide sequence ID" value="NZ_JBGFTU010000030.1"/>
</dbReference>
<evidence type="ECO:0000313" key="6">
    <source>
        <dbReference type="Proteomes" id="UP001565927"/>
    </source>
</evidence>
<proteinExistence type="inferred from homology"/>
<dbReference type="InterPro" id="IPR050492">
    <property type="entry name" value="Bact_metal-bind_prot9"/>
</dbReference>
<keyword evidence="3 4" id="KW-0732">Signal</keyword>